<evidence type="ECO:0000256" key="4">
    <source>
        <dbReference type="ARBA" id="ARBA00022898"/>
    </source>
</evidence>
<keyword evidence="3 7" id="KW-0808">Transferase</keyword>
<dbReference type="Proteomes" id="UP000093695">
    <property type="component" value="Chromosome"/>
</dbReference>
<reference evidence="7 8" key="1">
    <citation type="journal article" date="2015" name="Genome Announc.">
        <title>Draft Genome Sequence of Norvancomycin-Producing Strain Amycolatopsis orientalis CPCC200066.</title>
        <authorList>
            <person name="Lei X."/>
            <person name="Yuan F."/>
            <person name="Shi Y."/>
            <person name="Li X."/>
            <person name="Wang L."/>
            <person name="Hong B."/>
        </authorList>
    </citation>
    <scope>NUCLEOTIDE SEQUENCE [LARGE SCALE GENOMIC DNA]</scope>
    <source>
        <strain evidence="7 8">B-37</strain>
    </source>
</reference>
<proteinExistence type="inferred from homology"/>
<name>A0A193BSF9_AMYOR</name>
<dbReference type="PROSITE" id="PS00600">
    <property type="entry name" value="AA_TRANSFER_CLASS_3"/>
    <property type="match status" value="1"/>
</dbReference>
<dbReference type="GO" id="GO:0030170">
    <property type="term" value="F:pyridoxal phosphate binding"/>
    <property type="evidence" value="ECO:0007669"/>
    <property type="project" value="InterPro"/>
</dbReference>
<dbReference type="EMBL" id="CP016174">
    <property type="protein sequence ID" value="ANN15118.1"/>
    <property type="molecule type" value="Genomic_DNA"/>
</dbReference>
<dbReference type="GO" id="GO:0017000">
    <property type="term" value="P:antibiotic biosynthetic process"/>
    <property type="evidence" value="ECO:0007669"/>
    <property type="project" value="UniProtKB-KW"/>
</dbReference>
<dbReference type="InterPro" id="IPR015421">
    <property type="entry name" value="PyrdxlP-dep_Trfase_major"/>
</dbReference>
<evidence type="ECO:0000313" key="7">
    <source>
        <dbReference type="EMBL" id="ANN15118.1"/>
    </source>
</evidence>
<dbReference type="AlphaFoldDB" id="A0A193BSF9"/>
<gene>
    <name evidence="7" type="ORF">SD37_05215</name>
</gene>
<accession>A0A193BSF9</accession>
<evidence type="ECO:0000313" key="8">
    <source>
        <dbReference type="Proteomes" id="UP000093695"/>
    </source>
</evidence>
<comment type="similarity">
    <text evidence="1 6">Belongs to the class-III pyridoxal-phosphate-dependent aminotransferase family.</text>
</comment>
<evidence type="ECO:0000256" key="5">
    <source>
        <dbReference type="ARBA" id="ARBA00023194"/>
    </source>
</evidence>
<dbReference type="STRING" id="31958.SD37_05215"/>
<keyword evidence="5" id="KW-0045">Antibiotic biosynthesis</keyword>
<dbReference type="InterPro" id="IPR049704">
    <property type="entry name" value="Aminotrans_3_PPA_site"/>
</dbReference>
<dbReference type="InterPro" id="IPR015424">
    <property type="entry name" value="PyrdxlP-dep_Trfase"/>
</dbReference>
<keyword evidence="8" id="KW-1185">Reference proteome</keyword>
<keyword evidence="4 6" id="KW-0663">Pyridoxal phosphate</keyword>
<dbReference type="CDD" id="cd00610">
    <property type="entry name" value="OAT_like"/>
    <property type="match status" value="1"/>
</dbReference>
<dbReference type="KEGG" id="aori:SD37_05215"/>
<evidence type="ECO:0000256" key="3">
    <source>
        <dbReference type="ARBA" id="ARBA00022679"/>
    </source>
</evidence>
<dbReference type="Pfam" id="PF00202">
    <property type="entry name" value="Aminotran_3"/>
    <property type="match status" value="1"/>
</dbReference>
<protein>
    <submittedName>
        <fullName evidence="7">Aminotransferase class III</fullName>
    </submittedName>
</protein>
<evidence type="ECO:0000256" key="6">
    <source>
        <dbReference type="RuleBase" id="RU003560"/>
    </source>
</evidence>
<dbReference type="GO" id="GO:0008483">
    <property type="term" value="F:transaminase activity"/>
    <property type="evidence" value="ECO:0007669"/>
    <property type="project" value="UniProtKB-KW"/>
</dbReference>
<dbReference type="Gene3D" id="3.40.640.10">
    <property type="entry name" value="Type I PLP-dependent aspartate aminotransferase-like (Major domain)"/>
    <property type="match status" value="1"/>
</dbReference>
<organism evidence="7 8">
    <name type="scientific">Amycolatopsis orientalis</name>
    <name type="common">Nocardia orientalis</name>
    <dbReference type="NCBI Taxonomy" id="31958"/>
    <lineage>
        <taxon>Bacteria</taxon>
        <taxon>Bacillati</taxon>
        <taxon>Actinomycetota</taxon>
        <taxon>Actinomycetes</taxon>
        <taxon>Pseudonocardiales</taxon>
        <taxon>Pseudonocardiaceae</taxon>
        <taxon>Amycolatopsis</taxon>
    </lineage>
</organism>
<dbReference type="InterPro" id="IPR015422">
    <property type="entry name" value="PyrdxlP-dep_Trfase_small"/>
</dbReference>
<keyword evidence="2 7" id="KW-0032">Aminotransferase</keyword>
<evidence type="ECO:0000256" key="1">
    <source>
        <dbReference type="ARBA" id="ARBA00008954"/>
    </source>
</evidence>
<dbReference type="Gene3D" id="3.90.1150.10">
    <property type="entry name" value="Aspartate Aminotransferase, domain 1"/>
    <property type="match status" value="1"/>
</dbReference>
<evidence type="ECO:0000256" key="2">
    <source>
        <dbReference type="ARBA" id="ARBA00022576"/>
    </source>
</evidence>
<dbReference type="RefSeq" id="WP_044852086.1">
    <property type="nucleotide sequence ID" value="NZ_CP016174.1"/>
</dbReference>
<dbReference type="FunFam" id="3.40.640.10:FF:000014">
    <property type="entry name" value="Adenosylmethionine-8-amino-7-oxononanoate aminotransferase, probable"/>
    <property type="match status" value="1"/>
</dbReference>
<dbReference type="SUPFAM" id="SSF53383">
    <property type="entry name" value="PLP-dependent transferases"/>
    <property type="match status" value="1"/>
</dbReference>
<dbReference type="InterPro" id="IPR005814">
    <property type="entry name" value="Aminotrans_3"/>
</dbReference>
<dbReference type="PANTHER" id="PTHR43094:SF1">
    <property type="entry name" value="AMINOTRANSFERASE CLASS-III"/>
    <property type="match status" value="1"/>
</dbReference>
<sequence length="453" mass="49085">MTIASQAQGQAAYAAALQALDRKHLIHPHQNPTRTERNIFVRGKGSVVWDAADVPFIDGMAGGNWVVAVGHGRAELAEVAAAQAEKLEYFSLWREYSNEPAIRLAARLAELAPPGMSKVHFTSGGSDGTEAAIKIARRYHFERGDVGRTWLIGRHFGYHGTTFAGGAVSGMDDMHYGAGPVMPEVTKVSPPMVSHPEMFGGEDPTEFLVRELETEILRIGPEKIAAMIGEPVMGGGGVIVPPSDYWPRIRALLSRYGILLIADEVITGFGRTGEWFASAHYDPDIIVTAKGISSGYAPLGAVLMRDEIGETMVGNPEKFFFHGLTYSGHPVACALALVNLDIIEREHILGQAPKIQGWFTEGLDGIRDLPIVHDVRVHGAMVGIELVADPNTGEPMPFDRMVALIDDLRGKHRVLARDYGPTLVVGPPLVLEREQAAEISTAITDVLSRAIVR</sequence>
<dbReference type="PANTHER" id="PTHR43094">
    <property type="entry name" value="AMINOTRANSFERASE"/>
    <property type="match status" value="1"/>
</dbReference>